<evidence type="ECO:0000256" key="2">
    <source>
        <dbReference type="ARBA" id="ARBA00022670"/>
    </source>
</evidence>
<evidence type="ECO:0000313" key="9">
    <source>
        <dbReference type="EMBL" id="SFC05645.1"/>
    </source>
</evidence>
<gene>
    <name evidence="9" type="ORF">SAMN05660443_1355</name>
</gene>
<dbReference type="PANTHER" id="PTHR43806">
    <property type="entry name" value="PEPTIDASE S8"/>
    <property type="match status" value="1"/>
</dbReference>
<dbReference type="Proteomes" id="UP000199058">
    <property type="component" value="Unassembled WGS sequence"/>
</dbReference>
<dbReference type="PROSITE" id="PS51892">
    <property type="entry name" value="SUBTILASE"/>
    <property type="match status" value="1"/>
</dbReference>
<dbReference type="InterPro" id="IPR023827">
    <property type="entry name" value="Peptidase_S8_Asp-AS"/>
</dbReference>
<feature type="domain" description="Peptidase S8/S53" evidence="8">
    <location>
        <begin position="132"/>
        <end position="366"/>
    </location>
</feature>
<dbReference type="OrthoDB" id="9790784at2"/>
<organism evidence="9 10">
    <name type="scientific">Marinospirillum celere</name>
    <dbReference type="NCBI Taxonomy" id="1122252"/>
    <lineage>
        <taxon>Bacteria</taxon>
        <taxon>Pseudomonadati</taxon>
        <taxon>Pseudomonadota</taxon>
        <taxon>Gammaproteobacteria</taxon>
        <taxon>Oceanospirillales</taxon>
        <taxon>Oceanospirillaceae</taxon>
        <taxon>Marinospirillum</taxon>
    </lineage>
</organism>
<feature type="active site" description="Charge relay system" evidence="5">
    <location>
        <position position="333"/>
    </location>
</feature>
<dbReference type="InterPro" id="IPR036852">
    <property type="entry name" value="Peptidase_S8/S53_dom_sf"/>
</dbReference>
<proteinExistence type="inferred from homology"/>
<accession>A0A1I1G290</accession>
<dbReference type="NCBIfam" id="NF041770">
    <property type="entry name" value="CFI_box_CTERM"/>
    <property type="match status" value="1"/>
</dbReference>
<protein>
    <submittedName>
        <fullName evidence="9">Subtilase family protein</fullName>
    </submittedName>
</protein>
<evidence type="ECO:0000256" key="6">
    <source>
        <dbReference type="RuleBase" id="RU003355"/>
    </source>
</evidence>
<name>A0A1I1G290_9GAMM</name>
<dbReference type="InterPro" id="IPR050131">
    <property type="entry name" value="Peptidase_S8_subtilisin-like"/>
</dbReference>
<dbReference type="Gene3D" id="3.40.50.200">
    <property type="entry name" value="Peptidase S8/S53 domain"/>
    <property type="match status" value="1"/>
</dbReference>
<comment type="similarity">
    <text evidence="1 5 6">Belongs to the peptidase S8 family.</text>
</comment>
<evidence type="ECO:0000256" key="5">
    <source>
        <dbReference type="PROSITE-ProRule" id="PRU01240"/>
    </source>
</evidence>
<feature type="active site" description="Charge relay system" evidence="5">
    <location>
        <position position="136"/>
    </location>
</feature>
<dbReference type="PROSITE" id="PS00138">
    <property type="entry name" value="SUBTILASE_SER"/>
    <property type="match status" value="1"/>
</dbReference>
<evidence type="ECO:0000256" key="7">
    <source>
        <dbReference type="SAM" id="SignalP"/>
    </source>
</evidence>
<feature type="signal peptide" evidence="7">
    <location>
        <begin position="1"/>
        <end position="24"/>
    </location>
</feature>
<evidence type="ECO:0000256" key="1">
    <source>
        <dbReference type="ARBA" id="ARBA00011073"/>
    </source>
</evidence>
<dbReference type="GO" id="GO:0004252">
    <property type="term" value="F:serine-type endopeptidase activity"/>
    <property type="evidence" value="ECO:0007669"/>
    <property type="project" value="UniProtKB-UniRule"/>
</dbReference>
<feature type="chain" id="PRO_5011554874" evidence="7">
    <location>
        <begin position="25"/>
        <end position="873"/>
    </location>
</feature>
<keyword evidence="3 5" id="KW-0378">Hydrolase</keyword>
<dbReference type="InterPro" id="IPR015500">
    <property type="entry name" value="Peptidase_S8_subtilisin-rel"/>
</dbReference>
<keyword evidence="4 5" id="KW-0720">Serine protease</keyword>
<dbReference type="PRINTS" id="PR00723">
    <property type="entry name" value="SUBTILISIN"/>
</dbReference>
<dbReference type="PANTHER" id="PTHR43806:SF11">
    <property type="entry name" value="CEREVISIN-RELATED"/>
    <property type="match status" value="1"/>
</dbReference>
<dbReference type="PROSITE" id="PS00137">
    <property type="entry name" value="SUBTILASE_HIS"/>
    <property type="match status" value="1"/>
</dbReference>
<keyword evidence="10" id="KW-1185">Reference proteome</keyword>
<dbReference type="SUPFAM" id="SSF52743">
    <property type="entry name" value="Subtilisin-like"/>
    <property type="match status" value="1"/>
</dbReference>
<dbReference type="GO" id="GO:0006508">
    <property type="term" value="P:proteolysis"/>
    <property type="evidence" value="ECO:0007669"/>
    <property type="project" value="UniProtKB-KW"/>
</dbReference>
<dbReference type="InterPro" id="IPR023828">
    <property type="entry name" value="Peptidase_S8_Ser-AS"/>
</dbReference>
<evidence type="ECO:0000256" key="4">
    <source>
        <dbReference type="ARBA" id="ARBA00022825"/>
    </source>
</evidence>
<dbReference type="InterPro" id="IPR049886">
    <property type="entry name" value="CFI_box_CTERM_dom"/>
</dbReference>
<dbReference type="STRING" id="1122252.SAMN05660443_1355"/>
<sequence length="873" mass="97376">MRVVKRLIFIVFVIWAVSSGSAAAQNLLVAWTPLENVQWTLELVATDAQPAAQVEGTLVTTSESRNYKLLSYPVPDRQQRLELIKRLQAKDEVLFVERDQPVETQSSIPEYFLDLGLNDFSLAPTDCSLAPIAIIDTGVDSAHPDLNRQSLEFRPDINIIESTTSSQDDDGHGTHIAGLIAGTINEQQKTAGLCDQAVILSIKSLDGRGTGSTTSLVQGIEAALDAGVKIINASLVTGDSPSLRFTIEDANQEGVLVVAAAGNNGRSLDIQPAYPASYTRDLPLVLAIANANSNRKLNLDSNYGLRTVDLAAPGTSLKSTWLNQEYRFLTGTSMATPLVAATLAALATQEPSLPPEALKAIVLNSLEHEEALLGELRYPGILDVRQALTGSLDELARATWFNYQLNELDREISLSGYLLDEVDQVEYQYFDEALTLQSLDANLQAGNLSLDLPGALRRGQLLMQTASGRELQPIPINLAPQPLANLKVAWEGENILLTWEPSKQPEKVEIQRRSSASTNWEVIAEVDPQSGEYLDEQVEIDQLDFRVRTSYIARETATSDLQTYVSEWQELSLDHPERLEGVPLQMPGIAVNQPFQLDLKSLANYWGLWEIEDQASNFVTLTDGLLIIEADQPVAPYRLDLRMERGSEDGDQRIQQYRFQVVESLSETREIIWEGLRVRVTREEGDGQAWWVYPVYATRNGQTYESISILTEDEAALEGIWTFEFFGHSGINLNGFSARQDKALDSWEPVNLDFLGTTSAQWILTSSDTQLWSRPAGEKRQLLINPSVTLRSSSVQVDCYIASSLYGAQSGQVEVLRDFRNKALATHPPGRWLIRQYYRYSPAIAEWMDDKPRLEAVTRWWLDRLVAFWSWFK</sequence>
<evidence type="ECO:0000313" key="10">
    <source>
        <dbReference type="Proteomes" id="UP000199058"/>
    </source>
</evidence>
<dbReference type="EMBL" id="FOLH01000002">
    <property type="protein sequence ID" value="SFC05645.1"/>
    <property type="molecule type" value="Genomic_DNA"/>
</dbReference>
<feature type="active site" description="Charge relay system" evidence="5">
    <location>
        <position position="172"/>
    </location>
</feature>
<evidence type="ECO:0000256" key="3">
    <source>
        <dbReference type="ARBA" id="ARBA00022801"/>
    </source>
</evidence>
<keyword evidence="2 5" id="KW-0645">Protease</keyword>
<dbReference type="InterPro" id="IPR000209">
    <property type="entry name" value="Peptidase_S8/S53_dom"/>
</dbReference>
<dbReference type="PROSITE" id="PS00136">
    <property type="entry name" value="SUBTILASE_ASP"/>
    <property type="match status" value="1"/>
</dbReference>
<dbReference type="Pfam" id="PF00082">
    <property type="entry name" value="Peptidase_S8"/>
    <property type="match status" value="1"/>
</dbReference>
<dbReference type="AlphaFoldDB" id="A0A1I1G290"/>
<evidence type="ECO:0000259" key="8">
    <source>
        <dbReference type="Pfam" id="PF00082"/>
    </source>
</evidence>
<keyword evidence="7" id="KW-0732">Signal</keyword>
<dbReference type="InterPro" id="IPR022398">
    <property type="entry name" value="Peptidase_S8_His-AS"/>
</dbReference>
<reference evidence="9 10" key="1">
    <citation type="submission" date="2016-10" db="EMBL/GenBank/DDBJ databases">
        <authorList>
            <person name="de Groot N.N."/>
        </authorList>
    </citation>
    <scope>NUCLEOTIDE SEQUENCE [LARGE SCALE GENOMIC DNA]</scope>
    <source>
        <strain evidence="9 10">DSM 18438</strain>
    </source>
</reference>